<name>A0AAV2L8H9_KNICA</name>
<keyword evidence="2" id="KW-0732">Signal</keyword>
<proteinExistence type="predicted"/>
<feature type="chain" id="PRO_5043729855" evidence="2">
    <location>
        <begin position="17"/>
        <end position="75"/>
    </location>
</feature>
<evidence type="ECO:0000256" key="1">
    <source>
        <dbReference type="SAM" id="MobiDB-lite"/>
    </source>
</evidence>
<protein>
    <submittedName>
        <fullName evidence="3">Uncharacterized protein</fullName>
    </submittedName>
</protein>
<reference evidence="3 4" key="1">
    <citation type="submission" date="2024-04" db="EMBL/GenBank/DDBJ databases">
        <authorList>
            <person name="Waldvogel A.-M."/>
            <person name="Schoenle A."/>
        </authorList>
    </citation>
    <scope>NUCLEOTIDE SEQUENCE [LARGE SCALE GENOMIC DNA]</scope>
</reference>
<feature type="signal peptide" evidence="2">
    <location>
        <begin position="1"/>
        <end position="16"/>
    </location>
</feature>
<evidence type="ECO:0000313" key="3">
    <source>
        <dbReference type="EMBL" id="CAL1597786.1"/>
    </source>
</evidence>
<evidence type="ECO:0000313" key="4">
    <source>
        <dbReference type="Proteomes" id="UP001497482"/>
    </source>
</evidence>
<dbReference type="Proteomes" id="UP001497482">
    <property type="component" value="Chromosome 22"/>
</dbReference>
<organism evidence="3 4">
    <name type="scientific">Knipowitschia caucasica</name>
    <name type="common">Caucasian dwarf goby</name>
    <name type="synonym">Pomatoschistus caucasicus</name>
    <dbReference type="NCBI Taxonomy" id="637954"/>
    <lineage>
        <taxon>Eukaryota</taxon>
        <taxon>Metazoa</taxon>
        <taxon>Chordata</taxon>
        <taxon>Craniata</taxon>
        <taxon>Vertebrata</taxon>
        <taxon>Euteleostomi</taxon>
        <taxon>Actinopterygii</taxon>
        <taxon>Neopterygii</taxon>
        <taxon>Teleostei</taxon>
        <taxon>Neoteleostei</taxon>
        <taxon>Acanthomorphata</taxon>
        <taxon>Gobiaria</taxon>
        <taxon>Gobiiformes</taxon>
        <taxon>Gobioidei</taxon>
        <taxon>Gobiidae</taxon>
        <taxon>Gobiinae</taxon>
        <taxon>Knipowitschia</taxon>
    </lineage>
</organism>
<gene>
    <name evidence="3" type="ORF">KC01_LOCUS26271</name>
</gene>
<evidence type="ECO:0000256" key="2">
    <source>
        <dbReference type="SAM" id="SignalP"/>
    </source>
</evidence>
<dbReference type="AlphaFoldDB" id="A0AAV2L8H9"/>
<accession>A0AAV2L8H9</accession>
<sequence length="75" mass="7730">MVGGLIMVFGLWGVEGGQVGVGGDCVGWGAWVLGWKVEVEGSDLVEKAEGGESGWEEERDSGGHGCRSECCSVLG</sequence>
<keyword evidence="4" id="KW-1185">Reference proteome</keyword>
<feature type="region of interest" description="Disordered" evidence="1">
    <location>
        <begin position="47"/>
        <end position="75"/>
    </location>
</feature>
<dbReference type="EMBL" id="OZ035844">
    <property type="protein sequence ID" value="CAL1597786.1"/>
    <property type="molecule type" value="Genomic_DNA"/>
</dbReference>